<keyword evidence="1" id="KW-0732">Signal</keyword>
<accession>A0A381LGM4</accession>
<gene>
    <name evidence="2" type="ORF">BGT96224V2_LOCUS6005</name>
</gene>
<evidence type="ECO:0000313" key="2">
    <source>
        <dbReference type="EMBL" id="SUZ12760.1"/>
    </source>
</evidence>
<dbReference type="AlphaFoldDB" id="A0A381LGM4"/>
<name>A0A381LGM4_BLUGR</name>
<dbReference type="OrthoDB" id="3602506at2759"/>
<dbReference type="EMBL" id="UIGY01000204">
    <property type="protein sequence ID" value="SUZ12760.1"/>
    <property type="molecule type" value="Genomic_DNA"/>
</dbReference>
<organism evidence="2">
    <name type="scientific">Blumeria graminis f. sp. tritici 96224</name>
    <dbReference type="NCBI Taxonomy" id="1268274"/>
    <lineage>
        <taxon>Eukaryota</taxon>
        <taxon>Fungi</taxon>
        <taxon>Dikarya</taxon>
        <taxon>Ascomycota</taxon>
        <taxon>Pezizomycotina</taxon>
        <taxon>Leotiomycetes</taxon>
        <taxon>Erysiphales</taxon>
        <taxon>Erysiphaceae</taxon>
        <taxon>Blumeria</taxon>
    </lineage>
</organism>
<evidence type="ECO:0000256" key="1">
    <source>
        <dbReference type="SAM" id="SignalP"/>
    </source>
</evidence>
<feature type="chain" id="PRO_5016747481" evidence="1">
    <location>
        <begin position="20"/>
        <end position="340"/>
    </location>
</feature>
<sequence length="340" mass="38848">MISCAFAFLLLMKWNEIYSKESLASERPSKQEPNLRRLVLLAEETKQSFYGDFETQDYNDFPKIIGEYDIFKTKEQVSRENTRFQAYCSPTLSSMQIAAIIQEQLGPRVKFQYPKLNNRALSSENCLSHIYTELEGVQKGASSQTQVITQSSICSNSDIIGLAFQGDISVSGVYYPYAPSNGQNVPQVAFSGPLDLQNLVQEGQIYAAWEKYNSQMVLVWYFGQLHLFRRDGINKLWWPVTEIGSTEHNGAIIINFLRHNLGLFKQLDLKIESSRPQRSLFDYFWRPSPSVQPNKDISTNKLMAEVISTEFKIPRKVSLSYLSSDRGKCFDSKSIKLASF</sequence>
<feature type="non-terminal residue" evidence="2">
    <location>
        <position position="340"/>
    </location>
</feature>
<protein>
    <submittedName>
        <fullName evidence="2">BgtAcSP-30643</fullName>
    </submittedName>
</protein>
<feature type="signal peptide" evidence="1">
    <location>
        <begin position="1"/>
        <end position="19"/>
    </location>
</feature>
<proteinExistence type="predicted"/>
<reference evidence="2" key="1">
    <citation type="submission" date="2018-07" db="EMBL/GenBank/DDBJ databases">
        <authorList>
            <person name="Quirk P.G."/>
            <person name="Krulwich T.A."/>
        </authorList>
    </citation>
    <scope>NUCLEOTIDE SEQUENCE</scope>
    <source>
        <strain evidence="2">96224</strain>
    </source>
</reference>